<keyword evidence="3" id="KW-0808">Transferase</keyword>
<dbReference type="PANTHER" id="PTHR12176">
    <property type="entry name" value="SAM-DEPENDENT METHYLTRANSFERASE SUPERFAMILY PROTEIN"/>
    <property type="match status" value="1"/>
</dbReference>
<comment type="caution">
    <text evidence="6">The sequence shown here is derived from an EMBL/GenBank/DDBJ whole genome shotgun (WGS) entry which is preliminary data.</text>
</comment>
<protein>
    <recommendedName>
        <fullName evidence="5">Methyltransferase type 11 domain-containing protein</fullName>
    </recommendedName>
</protein>
<evidence type="ECO:0000256" key="3">
    <source>
        <dbReference type="ARBA" id="ARBA00022679"/>
    </source>
</evidence>
<keyword evidence="2" id="KW-0489">Methyltransferase</keyword>
<dbReference type="CDD" id="cd02440">
    <property type="entry name" value="AdoMet_MTases"/>
    <property type="match status" value="1"/>
</dbReference>
<evidence type="ECO:0000256" key="1">
    <source>
        <dbReference type="ARBA" id="ARBA00008361"/>
    </source>
</evidence>
<evidence type="ECO:0000313" key="7">
    <source>
        <dbReference type="Proteomes" id="UP000654075"/>
    </source>
</evidence>
<dbReference type="Gene3D" id="3.40.50.150">
    <property type="entry name" value="Vaccinia Virus protein VP39"/>
    <property type="match status" value="1"/>
</dbReference>
<feature type="domain" description="Methyltransferase type 11" evidence="5">
    <location>
        <begin position="87"/>
        <end position="190"/>
    </location>
</feature>
<dbReference type="AlphaFoldDB" id="A0A813HVE0"/>
<keyword evidence="7" id="KW-1185">Reference proteome</keyword>
<evidence type="ECO:0000259" key="5">
    <source>
        <dbReference type="Pfam" id="PF08241"/>
    </source>
</evidence>
<sequence>MAGDYAANNGEVAQVKRKREESSTPVVSDVGACSTAWVDKEGYGDGPEYWEKRYKEDPKPFEWLEGFEELEALIKEAANGNQDANFLNVGCGNSLLPEGMYDHGYKSITSIDNAGTCILQMAARNKVMRPELKWLKMDATKMQFEKGIFDAVIDKSVIDTFACGDNASLVICAYLAECWRVLRPKGVFLCISYGNPETRLAFFRQKNLEFSVRHVALPVRSAGSAHYAYVLTRID</sequence>
<dbReference type="InterPro" id="IPR029063">
    <property type="entry name" value="SAM-dependent_MTases_sf"/>
</dbReference>
<evidence type="ECO:0000256" key="4">
    <source>
        <dbReference type="SAM" id="MobiDB-lite"/>
    </source>
</evidence>
<evidence type="ECO:0000256" key="2">
    <source>
        <dbReference type="ARBA" id="ARBA00022603"/>
    </source>
</evidence>
<dbReference type="PANTHER" id="PTHR12176:SF79">
    <property type="entry name" value="METHYLTRANSFERASE TYPE 11 DOMAIN-CONTAINING PROTEIN"/>
    <property type="match status" value="1"/>
</dbReference>
<dbReference type="EMBL" id="CAJNNV010033152">
    <property type="protein sequence ID" value="CAE8642323.1"/>
    <property type="molecule type" value="Genomic_DNA"/>
</dbReference>
<dbReference type="Pfam" id="PF08241">
    <property type="entry name" value="Methyltransf_11"/>
    <property type="match status" value="1"/>
</dbReference>
<dbReference type="SUPFAM" id="SSF53335">
    <property type="entry name" value="S-adenosyl-L-methionine-dependent methyltransferases"/>
    <property type="match status" value="1"/>
</dbReference>
<dbReference type="GO" id="GO:0008757">
    <property type="term" value="F:S-adenosylmethionine-dependent methyltransferase activity"/>
    <property type="evidence" value="ECO:0007669"/>
    <property type="project" value="InterPro"/>
</dbReference>
<organism evidence="6 7">
    <name type="scientific">Polarella glacialis</name>
    <name type="common">Dinoflagellate</name>
    <dbReference type="NCBI Taxonomy" id="89957"/>
    <lineage>
        <taxon>Eukaryota</taxon>
        <taxon>Sar</taxon>
        <taxon>Alveolata</taxon>
        <taxon>Dinophyceae</taxon>
        <taxon>Suessiales</taxon>
        <taxon>Suessiaceae</taxon>
        <taxon>Polarella</taxon>
    </lineage>
</organism>
<gene>
    <name evidence="6" type="ORF">PGLA1383_LOCUS56830</name>
</gene>
<evidence type="ECO:0000313" key="6">
    <source>
        <dbReference type="EMBL" id="CAE8642323.1"/>
    </source>
</evidence>
<accession>A0A813HVE0</accession>
<name>A0A813HVE0_POLGL</name>
<comment type="similarity">
    <text evidence="1">Belongs to the methyltransferase superfamily.</text>
</comment>
<dbReference type="GO" id="GO:0032259">
    <property type="term" value="P:methylation"/>
    <property type="evidence" value="ECO:0007669"/>
    <property type="project" value="UniProtKB-KW"/>
</dbReference>
<dbReference type="OrthoDB" id="411785at2759"/>
<dbReference type="OMA" id="NDIEHHY"/>
<dbReference type="InterPro" id="IPR013216">
    <property type="entry name" value="Methyltransf_11"/>
</dbReference>
<reference evidence="6" key="1">
    <citation type="submission" date="2021-02" db="EMBL/GenBank/DDBJ databases">
        <authorList>
            <person name="Dougan E. K."/>
            <person name="Rhodes N."/>
            <person name="Thang M."/>
            <person name="Chan C."/>
        </authorList>
    </citation>
    <scope>NUCLEOTIDE SEQUENCE</scope>
</reference>
<dbReference type="InterPro" id="IPR051419">
    <property type="entry name" value="Lys/N-term_MeTrsfase_sf"/>
</dbReference>
<dbReference type="Proteomes" id="UP000654075">
    <property type="component" value="Unassembled WGS sequence"/>
</dbReference>
<proteinExistence type="inferred from homology"/>
<feature type="region of interest" description="Disordered" evidence="4">
    <location>
        <begin position="1"/>
        <end position="27"/>
    </location>
</feature>